<name>A0A8D8Q494_9HEMI</name>
<accession>A0A8D8Q494</accession>
<organism evidence="1">
    <name type="scientific">Cacopsylla melanoneura</name>
    <dbReference type="NCBI Taxonomy" id="428564"/>
    <lineage>
        <taxon>Eukaryota</taxon>
        <taxon>Metazoa</taxon>
        <taxon>Ecdysozoa</taxon>
        <taxon>Arthropoda</taxon>
        <taxon>Hexapoda</taxon>
        <taxon>Insecta</taxon>
        <taxon>Pterygota</taxon>
        <taxon>Neoptera</taxon>
        <taxon>Paraneoptera</taxon>
        <taxon>Hemiptera</taxon>
        <taxon>Sternorrhyncha</taxon>
        <taxon>Psylloidea</taxon>
        <taxon>Psyllidae</taxon>
        <taxon>Psyllinae</taxon>
        <taxon>Cacopsylla</taxon>
    </lineage>
</organism>
<reference evidence="1" key="1">
    <citation type="submission" date="2021-05" db="EMBL/GenBank/DDBJ databases">
        <authorList>
            <person name="Alioto T."/>
            <person name="Alioto T."/>
            <person name="Gomez Garrido J."/>
        </authorList>
    </citation>
    <scope>NUCLEOTIDE SEQUENCE</scope>
</reference>
<sequence>MEKEELESARPHQIVIPSIVYLKLSKFELNIPQITSNKTQAASTVTLLCKPHNTERHLLRRRRNLGLAEACQIFRVDKAEELLNENLTANDACQTSYRRRFDGHFHSWAPCASTDHQHKQDTADLDTANALVENGIADAVTNANGPCQTSKDKLENHHRVERSNSAKTPLSQLGRYLTNSNGWIPADSAPPDSRIGSGAVFASAFSNCTDVVCFSLPSR</sequence>
<evidence type="ECO:0000313" key="1">
    <source>
        <dbReference type="EMBL" id="CAG6624840.1"/>
    </source>
</evidence>
<protein>
    <submittedName>
        <fullName evidence="1">Uncharacterized protein</fullName>
    </submittedName>
</protein>
<dbReference type="EMBL" id="HBUF01058248">
    <property type="protein sequence ID" value="CAG6624840.1"/>
    <property type="molecule type" value="Transcribed_RNA"/>
</dbReference>
<dbReference type="AlphaFoldDB" id="A0A8D8Q494"/>
<proteinExistence type="predicted"/>